<keyword evidence="4" id="KW-1185">Reference proteome</keyword>
<evidence type="ECO:0000256" key="2">
    <source>
        <dbReference type="SAM" id="SignalP"/>
    </source>
</evidence>
<dbReference type="PANTHER" id="PTHR35399">
    <property type="entry name" value="SLR8030 PROTEIN"/>
    <property type="match status" value="1"/>
</dbReference>
<dbReference type="Proteomes" id="UP000548582">
    <property type="component" value="Unassembled WGS sequence"/>
</dbReference>
<reference evidence="3 4" key="1">
    <citation type="submission" date="2020-03" db="EMBL/GenBank/DDBJ databases">
        <authorList>
            <person name="Sun Q."/>
        </authorList>
    </citation>
    <scope>NUCLEOTIDE SEQUENCE [LARGE SCALE GENOMIC DNA]</scope>
    <source>
        <strain evidence="3 4">JC162</strain>
    </source>
</reference>
<dbReference type="Pfam" id="PF05787">
    <property type="entry name" value="PhoX"/>
    <property type="match status" value="1"/>
</dbReference>
<dbReference type="PANTHER" id="PTHR35399:SF2">
    <property type="entry name" value="DUF839 DOMAIN-CONTAINING PROTEIN"/>
    <property type="match status" value="1"/>
</dbReference>
<gene>
    <name evidence="3" type="ORF">GWK16_19395</name>
</gene>
<name>A0A848EJ58_9PROT</name>
<dbReference type="AlphaFoldDB" id="A0A848EJ58"/>
<feature type="signal peptide" evidence="2">
    <location>
        <begin position="1"/>
        <end position="23"/>
    </location>
</feature>
<feature type="region of interest" description="Disordered" evidence="1">
    <location>
        <begin position="449"/>
        <end position="479"/>
    </location>
</feature>
<accession>A0A848EJ58</accession>
<proteinExistence type="predicted"/>
<evidence type="ECO:0000313" key="4">
    <source>
        <dbReference type="Proteomes" id="UP000548582"/>
    </source>
</evidence>
<sequence>MTRRRALLLATPALLAAPGVLRAQSLTIRQDDFVAPGWTRGVLIRWGDRVTFDAPPWTPQQPTAEAAGAQFGWDARMVAVVTPGPQSDGVPRALLVVAHPTVNAAMAFPGGRDVPAIAGAMQGVSIVNLERRGRNWEVVDGGFQNRRLTATTLCRMGADGGPVAGIAGVTGGCATPWGTLLLAEGGAAEWRQRLPGLDANAVGMLVEVDPSDPSFVPVKHAATGRFGPVDAAAALSEDGRAVVWMTDGRPGGYLYRFVSDGTAGIGALDAGRMAAAWIEGGNLRWVTLPQGNPMAAARDAGATAFDGAAGLAYEARRKRLCVAIRGGAGRVLDIRMAAGNAAADTAIAEVLVEGREAPVQPTRRNEAPAAVPAWPWAPATLGFDGDGALLIGTDRGARPGALPEAFYRVPAEGGAPALMVATPVGAAAGGAAVAPDGTVLAAIAHPGATPGASWAQPATRWPNMQPDEPPRSTIVTLAR</sequence>
<feature type="chain" id="PRO_5032585044" evidence="2">
    <location>
        <begin position="24"/>
        <end position="479"/>
    </location>
</feature>
<dbReference type="RefSeq" id="WP_170055628.1">
    <property type="nucleotide sequence ID" value="NZ_JABBKX010000008.1"/>
</dbReference>
<evidence type="ECO:0000313" key="3">
    <source>
        <dbReference type="EMBL" id="NMJ43423.1"/>
    </source>
</evidence>
<evidence type="ECO:0000256" key="1">
    <source>
        <dbReference type="SAM" id="MobiDB-lite"/>
    </source>
</evidence>
<dbReference type="EMBL" id="JABBKX010000008">
    <property type="protein sequence ID" value="NMJ43423.1"/>
    <property type="molecule type" value="Genomic_DNA"/>
</dbReference>
<protein>
    <submittedName>
        <fullName evidence="3">DUF839 domain-containing protein</fullName>
    </submittedName>
</protein>
<comment type="caution">
    <text evidence="3">The sequence shown here is derived from an EMBL/GenBank/DDBJ whole genome shotgun (WGS) entry which is preliminary data.</text>
</comment>
<dbReference type="InterPro" id="IPR008557">
    <property type="entry name" value="PhoX"/>
</dbReference>
<keyword evidence="2" id="KW-0732">Signal</keyword>
<organism evidence="3 4">
    <name type="scientific">Neoroseomonas marina</name>
    <dbReference type="NCBI Taxonomy" id="1232220"/>
    <lineage>
        <taxon>Bacteria</taxon>
        <taxon>Pseudomonadati</taxon>
        <taxon>Pseudomonadota</taxon>
        <taxon>Alphaproteobacteria</taxon>
        <taxon>Acetobacterales</taxon>
        <taxon>Acetobacteraceae</taxon>
        <taxon>Neoroseomonas</taxon>
    </lineage>
</organism>